<proteinExistence type="predicted"/>
<evidence type="ECO:0000313" key="1">
    <source>
        <dbReference type="EMBL" id="POS76961.1"/>
    </source>
</evidence>
<reference evidence="1" key="1">
    <citation type="submission" date="2017-09" db="EMBL/GenBank/DDBJ databases">
        <title>Polyketide synthases of a Diaporthe helianthi virulent isolate.</title>
        <authorList>
            <person name="Baroncelli R."/>
        </authorList>
    </citation>
    <scope>NUCLEOTIDE SEQUENCE [LARGE SCALE GENOMIC DNA]</scope>
    <source>
        <strain evidence="1">7/96</strain>
    </source>
</reference>
<organism evidence="1 2">
    <name type="scientific">Diaporthe helianthi</name>
    <dbReference type="NCBI Taxonomy" id="158607"/>
    <lineage>
        <taxon>Eukaryota</taxon>
        <taxon>Fungi</taxon>
        <taxon>Dikarya</taxon>
        <taxon>Ascomycota</taxon>
        <taxon>Pezizomycotina</taxon>
        <taxon>Sordariomycetes</taxon>
        <taxon>Sordariomycetidae</taxon>
        <taxon>Diaporthales</taxon>
        <taxon>Diaporthaceae</taxon>
        <taxon>Diaporthe</taxon>
    </lineage>
</organism>
<gene>
    <name evidence="1" type="ORF">DHEL01_v204642</name>
</gene>
<dbReference type="EMBL" id="MAVT02000315">
    <property type="protein sequence ID" value="POS76961.1"/>
    <property type="molecule type" value="Genomic_DNA"/>
</dbReference>
<dbReference type="AlphaFoldDB" id="A0A2P5I397"/>
<protein>
    <submittedName>
        <fullName evidence="1">Uncharacterized protein</fullName>
    </submittedName>
</protein>
<keyword evidence="2" id="KW-1185">Reference proteome</keyword>
<evidence type="ECO:0000313" key="2">
    <source>
        <dbReference type="Proteomes" id="UP000094444"/>
    </source>
</evidence>
<dbReference type="InParanoid" id="A0A2P5I397"/>
<name>A0A2P5I397_DIAHE</name>
<sequence length="140" mass="15167">MIGSTLAEREPIVPRLALQEAWTGTSSELCFWKNWYGDMAAAPGPRCPPLLTKPLDWTTGRLVVDPGTRSCSLQQRRSLPGVVDLPLHVEPAPTGVSMPNPMVAAGGAGADALLSKFRDPNSVFVFTATASRDRLEEREH</sequence>
<accession>A0A2P5I397</accession>
<comment type="caution">
    <text evidence="1">The sequence shown here is derived from an EMBL/GenBank/DDBJ whole genome shotgun (WGS) entry which is preliminary data.</text>
</comment>
<dbReference type="Proteomes" id="UP000094444">
    <property type="component" value="Unassembled WGS sequence"/>
</dbReference>